<evidence type="ECO:0000313" key="2">
    <source>
        <dbReference type="EMBL" id="CAR65705.1"/>
    </source>
</evidence>
<gene>
    <name evidence="2" type="ordered locus">DEHA2D18414g</name>
</gene>
<dbReference type="InParanoid" id="B5RTM2"/>
<dbReference type="RefSeq" id="XP_002770351.1">
    <property type="nucleotide sequence ID" value="XM_002770305.1"/>
</dbReference>
<feature type="domain" description="AMMECR1" evidence="1">
    <location>
        <begin position="1"/>
        <end position="204"/>
    </location>
</feature>
<dbReference type="PANTHER" id="PTHR13016">
    <property type="entry name" value="AMMECR1 HOMOLOG"/>
    <property type="match status" value="1"/>
</dbReference>
<dbReference type="InterPro" id="IPR023473">
    <property type="entry name" value="AMMECR1"/>
</dbReference>
<dbReference type="OMA" id="LFITWNK"/>
<dbReference type="eggNOG" id="KOG3274">
    <property type="taxonomic scope" value="Eukaryota"/>
</dbReference>
<dbReference type="STRING" id="284592.B5RTM2"/>
<accession>B5RTM2</accession>
<dbReference type="Gene3D" id="3.30.700.20">
    <property type="entry name" value="Hypothetical protein ph0010, domain 1"/>
    <property type="match status" value="1"/>
</dbReference>
<dbReference type="FunCoup" id="B5RTM2">
    <property type="interactions" value="1131"/>
</dbReference>
<dbReference type="KEGG" id="dha:DEHA2D18414g"/>
<dbReference type="PANTHER" id="PTHR13016:SF0">
    <property type="entry name" value="AMME SYNDROME CANDIDATE GENE 1 PROTEIN"/>
    <property type="match status" value="1"/>
</dbReference>
<name>B5RTM2_DEBHA</name>
<dbReference type="OrthoDB" id="24630at2759"/>
<dbReference type="InterPro" id="IPR027485">
    <property type="entry name" value="AMMECR1_N"/>
</dbReference>
<dbReference type="GeneID" id="8998572"/>
<dbReference type="NCBIfam" id="TIGR00296">
    <property type="entry name" value="TIGR00296 family protein"/>
    <property type="match status" value="1"/>
</dbReference>
<evidence type="ECO:0000313" key="3">
    <source>
        <dbReference type="Proteomes" id="UP000000599"/>
    </source>
</evidence>
<dbReference type="InterPro" id="IPR002733">
    <property type="entry name" value="AMMECR1_domain"/>
</dbReference>
<reference evidence="2 3" key="1">
    <citation type="journal article" date="2004" name="Nature">
        <title>Genome evolution in yeasts.</title>
        <authorList>
            <consortium name="Genolevures"/>
            <person name="Dujon B."/>
            <person name="Sherman D."/>
            <person name="Fischer G."/>
            <person name="Durrens P."/>
            <person name="Casaregola S."/>
            <person name="Lafontaine I."/>
            <person name="de Montigny J."/>
            <person name="Marck C."/>
            <person name="Neuveglise C."/>
            <person name="Talla E."/>
            <person name="Goffard N."/>
            <person name="Frangeul L."/>
            <person name="Aigle M."/>
            <person name="Anthouard V."/>
            <person name="Babour A."/>
            <person name="Barbe V."/>
            <person name="Barnay S."/>
            <person name="Blanchin S."/>
            <person name="Beckerich J.M."/>
            <person name="Beyne E."/>
            <person name="Bleykasten C."/>
            <person name="Boisrame A."/>
            <person name="Boyer J."/>
            <person name="Cattolico L."/>
            <person name="Confanioleri F."/>
            <person name="de Daruvar A."/>
            <person name="Despons L."/>
            <person name="Fabre E."/>
            <person name="Fairhead C."/>
            <person name="Ferry-Dumazet H."/>
            <person name="Groppi A."/>
            <person name="Hantraye F."/>
            <person name="Hennequin C."/>
            <person name="Jauniaux N."/>
            <person name="Joyet P."/>
            <person name="Kachouri R."/>
            <person name="Kerrest A."/>
            <person name="Koszul R."/>
            <person name="Lemaire M."/>
            <person name="Lesur I."/>
            <person name="Ma L."/>
            <person name="Muller H."/>
            <person name="Nicaud J.M."/>
            <person name="Nikolski M."/>
            <person name="Oztas S."/>
            <person name="Ozier-Kalogeropoulos O."/>
            <person name="Pellenz S."/>
            <person name="Potier S."/>
            <person name="Richard G.F."/>
            <person name="Straub M.L."/>
            <person name="Suleau A."/>
            <person name="Swennene D."/>
            <person name="Tekaia F."/>
            <person name="Wesolowski-Louvel M."/>
            <person name="Westhof E."/>
            <person name="Wirth B."/>
            <person name="Zeniou-Meyer M."/>
            <person name="Zivanovic I."/>
            <person name="Bolotin-Fukuhara M."/>
            <person name="Thierry A."/>
            <person name="Bouchier C."/>
            <person name="Caudron B."/>
            <person name="Scarpelli C."/>
            <person name="Gaillardin C."/>
            <person name="Weissenbach J."/>
            <person name="Wincker P."/>
            <person name="Souciet J.L."/>
        </authorList>
    </citation>
    <scope>NUCLEOTIDE SEQUENCE [LARGE SCALE GENOMIC DNA]</scope>
    <source>
        <strain evidence="3">ATCC 36239 / CBS 767 / BCRC 21394 / JCM 1990 / NBRC 0083 / IGC 2968</strain>
    </source>
</reference>
<protein>
    <submittedName>
        <fullName evidence="2">DEHA2D18414p</fullName>
    </submittedName>
</protein>
<organism evidence="2 3">
    <name type="scientific">Debaryomyces hansenii (strain ATCC 36239 / CBS 767 / BCRC 21394 / JCM 1990 / NBRC 0083 / IGC 2968)</name>
    <name type="common">Yeast</name>
    <name type="synonym">Torulaspora hansenii</name>
    <dbReference type="NCBI Taxonomy" id="284592"/>
    <lineage>
        <taxon>Eukaryota</taxon>
        <taxon>Fungi</taxon>
        <taxon>Dikarya</taxon>
        <taxon>Ascomycota</taxon>
        <taxon>Saccharomycotina</taxon>
        <taxon>Pichiomycetes</taxon>
        <taxon>Debaryomycetaceae</taxon>
        <taxon>Debaryomyces</taxon>
    </lineage>
</organism>
<dbReference type="EMBL" id="CR382136">
    <property type="protein sequence ID" value="CAR65705.1"/>
    <property type="molecule type" value="Genomic_DNA"/>
</dbReference>
<dbReference type="Proteomes" id="UP000000599">
    <property type="component" value="Chromosome D"/>
</dbReference>
<dbReference type="VEuPathDB" id="FungiDB:DEHA2D18414g"/>
<dbReference type="AlphaFoldDB" id="B5RTM2"/>
<proteinExistence type="predicted"/>
<evidence type="ECO:0000259" key="1">
    <source>
        <dbReference type="PROSITE" id="PS51112"/>
    </source>
</evidence>
<dbReference type="HOGENOM" id="CLU_052828_3_0_1"/>
<dbReference type="Pfam" id="PF01871">
    <property type="entry name" value="AMMECR1"/>
    <property type="match status" value="1"/>
</dbReference>
<keyword evidence="3" id="KW-1185">Reference proteome</keyword>
<dbReference type="SUPFAM" id="SSF143447">
    <property type="entry name" value="AMMECR1-like"/>
    <property type="match status" value="1"/>
</dbReference>
<sequence>MSKSLCCLAFESLYNKLFTDSPRISYDKFKSIIHSNAELPLKAPLFITWNKNEQLRGCIGTFQPLPIESGTKRFSLTSSLQDPRFPPIGKSEFNSLSVSVTLLDNFEPAKEWDDWTVGDHGLKVNFNKDGEMYSGTFLPSVAVEQEWDKITTLAYLLKKADYTGVSKSKTTEFYQTGIDEGWLELVRYEGVKECLDYNEFMELRNSIK</sequence>
<dbReference type="PROSITE" id="PS51112">
    <property type="entry name" value="AMMECR1"/>
    <property type="match status" value="1"/>
</dbReference>
<dbReference type="InterPro" id="IPR036071">
    <property type="entry name" value="AMMECR1_dom_sf"/>
</dbReference>